<protein>
    <submittedName>
        <fullName evidence="10">ATP-binding cassette domain-containing protein</fullName>
    </submittedName>
</protein>
<dbReference type="InterPro" id="IPR003439">
    <property type="entry name" value="ABC_transporter-like_ATP-bd"/>
</dbReference>
<dbReference type="GO" id="GO:0140359">
    <property type="term" value="F:ABC-type transporter activity"/>
    <property type="evidence" value="ECO:0007669"/>
    <property type="project" value="InterPro"/>
</dbReference>
<dbReference type="Gene3D" id="1.20.1560.10">
    <property type="entry name" value="ABC transporter type 1, transmembrane domain"/>
    <property type="match status" value="1"/>
</dbReference>
<feature type="transmembrane region" description="Helical" evidence="7">
    <location>
        <begin position="369"/>
        <end position="402"/>
    </location>
</feature>
<dbReference type="PANTHER" id="PTHR24221:SF248">
    <property type="entry name" value="ABC TRANSPORTER TRANSMEMBRANE REGION"/>
    <property type="match status" value="1"/>
</dbReference>
<dbReference type="SMART" id="SM00382">
    <property type="entry name" value="AAA"/>
    <property type="match status" value="1"/>
</dbReference>
<dbReference type="EMBL" id="CP118166">
    <property type="protein sequence ID" value="WDI30161.1"/>
    <property type="molecule type" value="Genomic_DNA"/>
</dbReference>
<evidence type="ECO:0000256" key="5">
    <source>
        <dbReference type="ARBA" id="ARBA00022989"/>
    </source>
</evidence>
<evidence type="ECO:0000256" key="4">
    <source>
        <dbReference type="ARBA" id="ARBA00022840"/>
    </source>
</evidence>
<accession>A0AAF0CDS2</accession>
<comment type="subcellular location">
    <subcellularLocation>
        <location evidence="1">Cell membrane</location>
        <topology evidence="1">Multi-pass membrane protein</topology>
    </subcellularLocation>
</comment>
<keyword evidence="6 7" id="KW-0472">Membrane</keyword>
<evidence type="ECO:0000256" key="2">
    <source>
        <dbReference type="ARBA" id="ARBA00022692"/>
    </source>
</evidence>
<reference evidence="10" key="1">
    <citation type="submission" date="2023-02" db="EMBL/GenBank/DDBJ databases">
        <title>Genome sequence of Hyphococcus flavus.</title>
        <authorList>
            <person name="Rong J.-C."/>
            <person name="Zhao Q."/>
            <person name="Yi M."/>
            <person name="Wu J.-Y."/>
        </authorList>
    </citation>
    <scope>NUCLEOTIDE SEQUENCE</scope>
    <source>
        <strain evidence="10">MCCC 1K03223</strain>
    </source>
</reference>
<feature type="transmembrane region" description="Helical" evidence="7">
    <location>
        <begin position="142"/>
        <end position="162"/>
    </location>
</feature>
<keyword evidence="3" id="KW-0547">Nucleotide-binding</keyword>
<dbReference type="GO" id="GO:0034040">
    <property type="term" value="F:ATPase-coupled lipid transmembrane transporter activity"/>
    <property type="evidence" value="ECO:0007669"/>
    <property type="project" value="TreeGrafter"/>
</dbReference>
<feature type="transmembrane region" description="Helical" evidence="7">
    <location>
        <begin position="278"/>
        <end position="296"/>
    </location>
</feature>
<dbReference type="InterPro" id="IPR027417">
    <property type="entry name" value="P-loop_NTPase"/>
</dbReference>
<dbReference type="GO" id="GO:0005524">
    <property type="term" value="F:ATP binding"/>
    <property type="evidence" value="ECO:0007669"/>
    <property type="project" value="UniProtKB-KW"/>
</dbReference>
<evidence type="ECO:0000259" key="9">
    <source>
        <dbReference type="PROSITE" id="PS50929"/>
    </source>
</evidence>
<evidence type="ECO:0000256" key="7">
    <source>
        <dbReference type="SAM" id="Phobius"/>
    </source>
</evidence>
<evidence type="ECO:0000256" key="6">
    <source>
        <dbReference type="ARBA" id="ARBA00023136"/>
    </source>
</evidence>
<dbReference type="Gene3D" id="3.40.50.300">
    <property type="entry name" value="P-loop containing nucleotide triphosphate hydrolases"/>
    <property type="match status" value="1"/>
</dbReference>
<sequence length="685" mass="75616">MKVLQRFLELTDWVQGQRRIFEAMPHADDVTTVAAFRTVLFRLGFSSSVEKASRENLRNEYLPCFLFHENGSVKLAERVEKNGDIVIFDPSAKTNTKINLNALDAYAIFPEQNNTGEKKETVTSSWSSEILRIFRPLVKQTFLISFFVNILALAPPLFVMMVYDKAVATKSFDVLIGLTVGISMIVGAEFLLRQVRVKQQSYLGARLDEQLNETVFRHLLHLSLSHTQGAPIGSQLTRLRQMTSLHEAFTGPLASAFFDLPFIVLFLTVIAFLGGHLVWAPVTLIVVYALMAAWALPKNSALIRKAGEGRAQLNNLVVEAVSSQQAINDLSAEHIWLRRQRKLSAEVSMANVKVRQLNFLMQTFSQSMVALAGVSVLAIGVSMVLAGTLSAGGLIAVMALSWRVLGPIRSIFLTGMTLGQTLQSVQQANRLVKMPLERDPNASATIPRTFKGNIAFNNVTFRYPTQREPALRGVSFNIQPGQVLCIYGQSGSGASTILRLLLGLDQQQAGAITVDGLDLRQLDKGEWRHSIGVGLQSLDLFHGTVAQNIRFAKPDATNEEIDGIVRKLGIDKYFGNALDRGVETVCSTRARATWPDPLVARINLARAFIKDVPIYLLDEPAATLDDGGERALLAMIEEKRKTSAIIMTSQRPSHMRIADLVAWMERGALRDMGPPEKIVPNVLAA</sequence>
<dbReference type="RefSeq" id="WP_274491956.1">
    <property type="nucleotide sequence ID" value="NZ_CP118166.1"/>
</dbReference>
<feature type="transmembrane region" description="Helical" evidence="7">
    <location>
        <begin position="174"/>
        <end position="192"/>
    </location>
</feature>
<dbReference type="Gene3D" id="3.90.70.10">
    <property type="entry name" value="Cysteine proteinases"/>
    <property type="match status" value="1"/>
</dbReference>
<keyword evidence="11" id="KW-1185">Reference proteome</keyword>
<name>A0AAF0CDS2_9PROT</name>
<dbReference type="GO" id="GO:0005886">
    <property type="term" value="C:plasma membrane"/>
    <property type="evidence" value="ECO:0007669"/>
    <property type="project" value="UniProtKB-SubCell"/>
</dbReference>
<keyword evidence="5 7" id="KW-1133">Transmembrane helix</keyword>
<dbReference type="PROSITE" id="PS50929">
    <property type="entry name" value="ABC_TM1F"/>
    <property type="match status" value="1"/>
</dbReference>
<evidence type="ECO:0000256" key="3">
    <source>
        <dbReference type="ARBA" id="ARBA00022741"/>
    </source>
</evidence>
<dbReference type="SUPFAM" id="SSF52540">
    <property type="entry name" value="P-loop containing nucleoside triphosphate hydrolases"/>
    <property type="match status" value="1"/>
</dbReference>
<dbReference type="PANTHER" id="PTHR24221">
    <property type="entry name" value="ATP-BINDING CASSETTE SUB-FAMILY B"/>
    <property type="match status" value="1"/>
</dbReference>
<evidence type="ECO:0000313" key="11">
    <source>
        <dbReference type="Proteomes" id="UP001214043"/>
    </source>
</evidence>
<keyword evidence="4 10" id="KW-0067">ATP-binding</keyword>
<keyword evidence="2 7" id="KW-0812">Transmembrane</keyword>
<dbReference type="InterPro" id="IPR003593">
    <property type="entry name" value="AAA+_ATPase"/>
</dbReference>
<evidence type="ECO:0000259" key="8">
    <source>
        <dbReference type="PROSITE" id="PS50893"/>
    </source>
</evidence>
<dbReference type="InterPro" id="IPR011527">
    <property type="entry name" value="ABC1_TM_dom"/>
</dbReference>
<dbReference type="InterPro" id="IPR039421">
    <property type="entry name" value="Type_1_exporter"/>
</dbReference>
<evidence type="ECO:0000256" key="1">
    <source>
        <dbReference type="ARBA" id="ARBA00004651"/>
    </source>
</evidence>
<proteinExistence type="predicted"/>
<dbReference type="KEGG" id="hfl:PUV54_09335"/>
<dbReference type="GO" id="GO:0016887">
    <property type="term" value="F:ATP hydrolysis activity"/>
    <property type="evidence" value="ECO:0007669"/>
    <property type="project" value="InterPro"/>
</dbReference>
<feature type="domain" description="ABC transporter" evidence="8">
    <location>
        <begin position="454"/>
        <end position="685"/>
    </location>
</feature>
<organism evidence="10 11">
    <name type="scientific">Hyphococcus flavus</name>
    <dbReference type="NCBI Taxonomy" id="1866326"/>
    <lineage>
        <taxon>Bacteria</taxon>
        <taxon>Pseudomonadati</taxon>
        <taxon>Pseudomonadota</taxon>
        <taxon>Alphaproteobacteria</taxon>
        <taxon>Parvularculales</taxon>
        <taxon>Parvularculaceae</taxon>
        <taxon>Hyphococcus</taxon>
    </lineage>
</organism>
<dbReference type="Pfam" id="PF00005">
    <property type="entry name" value="ABC_tran"/>
    <property type="match status" value="1"/>
</dbReference>
<dbReference type="InterPro" id="IPR036640">
    <property type="entry name" value="ABC1_TM_sf"/>
</dbReference>
<dbReference type="Pfam" id="PF00664">
    <property type="entry name" value="ABC_membrane"/>
    <property type="match status" value="1"/>
</dbReference>
<feature type="domain" description="ABC transmembrane type-1" evidence="9">
    <location>
        <begin position="142"/>
        <end position="420"/>
    </location>
</feature>
<dbReference type="PROSITE" id="PS50893">
    <property type="entry name" value="ABC_TRANSPORTER_2"/>
    <property type="match status" value="1"/>
</dbReference>
<gene>
    <name evidence="10" type="ORF">PUV54_09335</name>
</gene>
<evidence type="ECO:0000313" key="10">
    <source>
        <dbReference type="EMBL" id="WDI30161.1"/>
    </source>
</evidence>
<dbReference type="AlphaFoldDB" id="A0AAF0CDS2"/>
<feature type="transmembrane region" description="Helical" evidence="7">
    <location>
        <begin position="248"/>
        <end position="272"/>
    </location>
</feature>
<dbReference type="SUPFAM" id="SSF90123">
    <property type="entry name" value="ABC transporter transmembrane region"/>
    <property type="match status" value="1"/>
</dbReference>
<dbReference type="Proteomes" id="UP001214043">
    <property type="component" value="Chromosome"/>
</dbReference>